<dbReference type="Proteomes" id="UP000219559">
    <property type="component" value="Unassembled WGS sequence"/>
</dbReference>
<keyword evidence="6" id="KW-0443">Lipid metabolism</keyword>
<evidence type="ECO:0000256" key="6">
    <source>
        <dbReference type="ARBA" id="ARBA00023098"/>
    </source>
</evidence>
<dbReference type="PANTHER" id="PTHR48075">
    <property type="entry name" value="3-HYDROXYACYL-COA DEHYDROGENASE FAMILY PROTEIN"/>
    <property type="match status" value="1"/>
</dbReference>
<evidence type="ECO:0000259" key="8">
    <source>
        <dbReference type="Pfam" id="PF00725"/>
    </source>
</evidence>
<dbReference type="InterPro" id="IPR029045">
    <property type="entry name" value="ClpP/crotonase-like_dom_sf"/>
</dbReference>
<dbReference type="SUPFAM" id="SSF52096">
    <property type="entry name" value="ClpP/crotonase"/>
    <property type="match status" value="1"/>
</dbReference>
<dbReference type="Pfam" id="PF00378">
    <property type="entry name" value="ECH_1"/>
    <property type="match status" value="1"/>
</dbReference>
<protein>
    <submittedName>
        <fullName evidence="10">Uncharacterized protein</fullName>
    </submittedName>
</protein>
<evidence type="ECO:0000256" key="1">
    <source>
        <dbReference type="ARBA" id="ARBA00005005"/>
    </source>
</evidence>
<evidence type="ECO:0000256" key="5">
    <source>
        <dbReference type="ARBA" id="ARBA00023027"/>
    </source>
</evidence>
<accession>A0A2A4GDI1</accession>
<dbReference type="Gene3D" id="3.40.50.720">
    <property type="entry name" value="NAD(P)-binding Rossmann-like Domain"/>
    <property type="match status" value="1"/>
</dbReference>
<keyword evidence="2" id="KW-0276">Fatty acid metabolism</keyword>
<evidence type="ECO:0000313" key="11">
    <source>
        <dbReference type="Proteomes" id="UP000219559"/>
    </source>
</evidence>
<feature type="domain" description="3-hydroxyacyl-CoA dehydrogenase NAD binding" evidence="9">
    <location>
        <begin position="6"/>
        <end position="198"/>
    </location>
</feature>
<dbReference type="Gene3D" id="1.10.1040.50">
    <property type="match status" value="1"/>
</dbReference>
<dbReference type="SUPFAM" id="SSF48179">
    <property type="entry name" value="6-phosphogluconate dehydrogenase C-terminal domain-like"/>
    <property type="match status" value="2"/>
</dbReference>
<keyword evidence="5" id="KW-0520">NAD</keyword>
<organism evidence="10 11">
    <name type="scientific">Sediminicola luteus</name>
    <dbReference type="NCBI Taxonomy" id="319238"/>
    <lineage>
        <taxon>Bacteria</taxon>
        <taxon>Pseudomonadati</taxon>
        <taxon>Bacteroidota</taxon>
        <taxon>Flavobacteriia</taxon>
        <taxon>Flavobacteriales</taxon>
        <taxon>Flavobacteriaceae</taxon>
        <taxon>Sediminicola</taxon>
    </lineage>
</organism>
<dbReference type="InterPro" id="IPR006176">
    <property type="entry name" value="3-OHacyl-CoA_DH_NAD-bd"/>
</dbReference>
<dbReference type="InterPro" id="IPR036291">
    <property type="entry name" value="NAD(P)-bd_dom_sf"/>
</dbReference>
<keyword evidence="11" id="KW-1185">Reference proteome</keyword>
<keyword evidence="3" id="KW-0442">Lipid degradation</keyword>
<evidence type="ECO:0000256" key="2">
    <source>
        <dbReference type="ARBA" id="ARBA00022832"/>
    </source>
</evidence>
<comment type="caution">
    <text evidence="10">The sequence shown here is derived from an EMBL/GenBank/DDBJ whole genome shotgun (WGS) entry which is preliminary data.</text>
</comment>
<dbReference type="InterPro" id="IPR006108">
    <property type="entry name" value="3HC_DH_C"/>
</dbReference>
<dbReference type="Gene3D" id="3.90.226.10">
    <property type="entry name" value="2-enoyl-CoA Hydratase, Chain A, domain 1"/>
    <property type="match status" value="1"/>
</dbReference>
<proteinExistence type="predicted"/>
<dbReference type="AlphaFoldDB" id="A0A2A4GDI1"/>
<evidence type="ECO:0000259" key="9">
    <source>
        <dbReference type="Pfam" id="PF02737"/>
    </source>
</evidence>
<evidence type="ECO:0000256" key="3">
    <source>
        <dbReference type="ARBA" id="ARBA00022963"/>
    </source>
</evidence>
<dbReference type="CDD" id="cd06558">
    <property type="entry name" value="crotonase-like"/>
    <property type="match status" value="1"/>
</dbReference>
<comment type="catalytic activity">
    <reaction evidence="7">
        <text>a (3S)-3-hydroxyacyl-CoA + NAD(+) = a 3-oxoacyl-CoA + NADH + H(+)</text>
        <dbReference type="Rhea" id="RHEA:22432"/>
        <dbReference type="ChEBI" id="CHEBI:15378"/>
        <dbReference type="ChEBI" id="CHEBI:57318"/>
        <dbReference type="ChEBI" id="CHEBI:57540"/>
        <dbReference type="ChEBI" id="CHEBI:57945"/>
        <dbReference type="ChEBI" id="CHEBI:90726"/>
        <dbReference type="EC" id="1.1.1.35"/>
    </reaction>
</comment>
<dbReference type="UniPathway" id="UPA00659"/>
<evidence type="ECO:0000256" key="4">
    <source>
        <dbReference type="ARBA" id="ARBA00023002"/>
    </source>
</evidence>
<evidence type="ECO:0000313" key="10">
    <source>
        <dbReference type="EMBL" id="PCE66030.1"/>
    </source>
</evidence>
<comment type="pathway">
    <text evidence="1">Lipid metabolism; fatty acid beta-oxidation.</text>
</comment>
<sequence>MTRIKNVTVLGSGTMGMGIAAQYANVGCEVLLLDIVPPKLEGAARAKRSNRNAFAAAALKAAGKSRMKPFYTKDFAKRVQIGNIEDDLAKIAASDLIVEVVVENLDIKKALFEKVDAHRKAGSIVASNTSSIPIALMTEGRSADFKAHFLGMHFFNPVRQMELLEIIPGVATKPELVSDLMAYGRKVLGKTTVLCKDTPAFIANRFSVASGIIIEKLVQELDLNIAETDAILGKPIGRPKTGFFRLQDLIGIDVNEKVMDFMVASCPDDELLQEFSQRPRQDYIKWLLENGALGDKTRKGYYQKTKDDQGKKQILALDLKTNSYGSMPEVVIPSLWAHGNLKERLAQLLVSGDKAGEFVRRYFGMFFAYISNRVPEVSDNIYSIDNAMKAGYAWEVGPFEYWDLIGTQKGLELAQAEGATVADWAVGLIERGQGFYSPDGEQYFDMLSGGYKAVPDRAEFANLGSTEAKAVFENDGVRLHDMQDGVLCLEFISKANAISLEVTQGILESIRIAETEGWKGIVLGNNTKSFSVGANLVGVAESIEKKDFKAIETACGTFQQMTSALRLAQVPVVSAVKGHALGGGAEIAMHSDAIVAAYESYMGLPEASVGLLPGGGGTKEMALKLSDGFYFEDVMMPKLIAKFNQLAMSKISNSAFEARDMDYLVAHKDTIVARPDATLARAKQQVLALAPGYEAPSLRERITVLGQGGLAAIYVFINSYVHGGYFSEHDALIAKKIAWILCGGDLSGTQEVSETYLLELEMEAFASLAAEPKTFERIKHMLKTGKPLRN</sequence>
<dbReference type="PANTHER" id="PTHR48075:SF7">
    <property type="entry name" value="3-HYDROXYACYL-COA DEHYDROGENASE-RELATED"/>
    <property type="match status" value="1"/>
</dbReference>
<dbReference type="OrthoDB" id="9771883at2"/>
<keyword evidence="4" id="KW-0560">Oxidoreductase</keyword>
<dbReference type="Pfam" id="PF00725">
    <property type="entry name" value="3HCDH"/>
    <property type="match status" value="1"/>
</dbReference>
<gene>
    <name evidence="10" type="ORF">B7P33_01640</name>
</gene>
<evidence type="ECO:0000256" key="7">
    <source>
        <dbReference type="ARBA" id="ARBA00049556"/>
    </source>
</evidence>
<dbReference type="GO" id="GO:0006635">
    <property type="term" value="P:fatty acid beta-oxidation"/>
    <property type="evidence" value="ECO:0007669"/>
    <property type="project" value="UniProtKB-UniPathway"/>
</dbReference>
<dbReference type="GO" id="GO:0070403">
    <property type="term" value="F:NAD+ binding"/>
    <property type="evidence" value="ECO:0007669"/>
    <property type="project" value="InterPro"/>
</dbReference>
<dbReference type="SUPFAM" id="SSF51735">
    <property type="entry name" value="NAD(P)-binding Rossmann-fold domains"/>
    <property type="match status" value="1"/>
</dbReference>
<dbReference type="Pfam" id="PF02737">
    <property type="entry name" value="3HCDH_N"/>
    <property type="match status" value="1"/>
</dbReference>
<name>A0A2A4GDI1_9FLAO</name>
<dbReference type="InterPro" id="IPR001753">
    <property type="entry name" value="Enoyl-CoA_hydra/iso"/>
</dbReference>
<dbReference type="RefSeq" id="WP_097441554.1">
    <property type="nucleotide sequence ID" value="NZ_NBWU01000001.1"/>
</dbReference>
<dbReference type="InterPro" id="IPR008927">
    <property type="entry name" value="6-PGluconate_DH-like_C_sf"/>
</dbReference>
<dbReference type="EMBL" id="NBWU01000001">
    <property type="protein sequence ID" value="PCE66030.1"/>
    <property type="molecule type" value="Genomic_DNA"/>
</dbReference>
<feature type="domain" description="3-hydroxyacyl-CoA dehydrogenase C-terminal" evidence="8">
    <location>
        <begin position="201"/>
        <end position="303"/>
    </location>
</feature>
<reference evidence="10 11" key="1">
    <citation type="submission" date="2017-04" db="EMBL/GenBank/DDBJ databases">
        <title>A new member of the family Flavobacteriaceae isolated from ascidians.</title>
        <authorList>
            <person name="Chen L."/>
        </authorList>
    </citation>
    <scope>NUCLEOTIDE SEQUENCE [LARGE SCALE GENOMIC DNA]</scope>
    <source>
        <strain evidence="10 11">HQA918</strain>
    </source>
</reference>
<dbReference type="GO" id="GO:0003857">
    <property type="term" value="F:(3S)-3-hydroxyacyl-CoA dehydrogenase (NAD+) activity"/>
    <property type="evidence" value="ECO:0007669"/>
    <property type="project" value="UniProtKB-EC"/>
</dbReference>